<protein>
    <submittedName>
        <fullName evidence="6">MarR family transcriptional regulator</fullName>
    </submittedName>
</protein>
<dbReference type="PANTHER" id="PTHR42756:SF1">
    <property type="entry name" value="TRANSCRIPTIONAL REPRESSOR OF EMRAB OPERON"/>
    <property type="match status" value="1"/>
</dbReference>
<keyword evidence="2" id="KW-0238">DNA-binding</keyword>
<name>A0AB38XNT3_9ACTO</name>
<dbReference type="AlphaFoldDB" id="A0AB38XNT3"/>
<evidence type="ECO:0000259" key="5">
    <source>
        <dbReference type="PROSITE" id="PS50995"/>
    </source>
</evidence>
<dbReference type="PROSITE" id="PS01117">
    <property type="entry name" value="HTH_MARR_1"/>
    <property type="match status" value="1"/>
</dbReference>
<dbReference type="InterPro" id="IPR036388">
    <property type="entry name" value="WH-like_DNA-bd_sf"/>
</dbReference>
<reference evidence="6" key="1">
    <citation type="submission" date="2023-01" db="EMBL/GenBank/DDBJ databases">
        <title>Comparative Genomic Analysis of the Clinically-Derived Winkia Strain NY0527 Provides Evidence into the Taxonomic Reassignment of Winkia neuii and Characterizes Their Virulence Traits.</title>
        <authorList>
            <person name="Cai X."/>
            <person name="Peng Y."/>
            <person name="Li M."/>
            <person name="Qiu Y."/>
            <person name="Wang Y."/>
            <person name="Xu L."/>
            <person name="Hou Q."/>
        </authorList>
    </citation>
    <scope>NUCLEOTIDE SEQUENCE</scope>
    <source>
        <strain evidence="6">NY0527</strain>
    </source>
</reference>
<evidence type="ECO:0000256" key="1">
    <source>
        <dbReference type="ARBA" id="ARBA00023015"/>
    </source>
</evidence>
<dbReference type="Proteomes" id="UP001211044">
    <property type="component" value="Chromosome"/>
</dbReference>
<dbReference type="SUPFAM" id="SSF46785">
    <property type="entry name" value="Winged helix' DNA-binding domain"/>
    <property type="match status" value="1"/>
</dbReference>
<dbReference type="Gene3D" id="1.10.10.10">
    <property type="entry name" value="Winged helix-like DNA-binding domain superfamily/Winged helix DNA-binding domain"/>
    <property type="match status" value="1"/>
</dbReference>
<proteinExistence type="predicted"/>
<dbReference type="InterPro" id="IPR023187">
    <property type="entry name" value="Tscrpt_reg_MarR-type_CS"/>
</dbReference>
<dbReference type="KEGG" id="wne:PIG85_09980"/>
<dbReference type="GO" id="GO:0003677">
    <property type="term" value="F:DNA binding"/>
    <property type="evidence" value="ECO:0007669"/>
    <property type="project" value="UniProtKB-KW"/>
</dbReference>
<dbReference type="EMBL" id="CP116394">
    <property type="protein sequence ID" value="WCE45956.1"/>
    <property type="molecule type" value="Genomic_DNA"/>
</dbReference>
<dbReference type="InterPro" id="IPR000835">
    <property type="entry name" value="HTH_MarR-typ"/>
</dbReference>
<evidence type="ECO:0000256" key="4">
    <source>
        <dbReference type="SAM" id="MobiDB-lite"/>
    </source>
</evidence>
<keyword evidence="3" id="KW-0804">Transcription</keyword>
<evidence type="ECO:0000313" key="7">
    <source>
        <dbReference type="Proteomes" id="UP001211044"/>
    </source>
</evidence>
<organism evidence="6 7">
    <name type="scientific">Winkia neuii subsp. anitrata</name>
    <dbReference type="NCBI Taxonomy" id="29318"/>
    <lineage>
        <taxon>Bacteria</taxon>
        <taxon>Bacillati</taxon>
        <taxon>Actinomycetota</taxon>
        <taxon>Actinomycetes</taxon>
        <taxon>Actinomycetales</taxon>
        <taxon>Actinomycetaceae</taxon>
        <taxon>Winkia</taxon>
    </lineage>
</organism>
<dbReference type="GO" id="GO:0003700">
    <property type="term" value="F:DNA-binding transcription factor activity"/>
    <property type="evidence" value="ECO:0007669"/>
    <property type="project" value="InterPro"/>
</dbReference>
<dbReference type="InterPro" id="IPR036390">
    <property type="entry name" value="WH_DNA-bd_sf"/>
</dbReference>
<sequence>MVNKNNSSPERHCPDVNGDRNDQPPFPGSDEEDLRGQVAAKLRYISMWQMHKRRGRGSGRAPWADPRHGQGRVLALLAMKETMTQKELTYLLGMSRQGAAELISKLESKGLLKRTPSESDRRAMDISLTEEGAKARQEQKEQPSCEEQIFDVLTEEELADLVSYLERITQKIEDLDPKFAKRVRCARTDFERGHGRFGHPHMGTRGFDGPHEGPLGFGRPGFRKHHCRMRHWH</sequence>
<feature type="domain" description="HTH marR-type" evidence="5">
    <location>
        <begin position="31"/>
        <end position="170"/>
    </location>
</feature>
<evidence type="ECO:0000256" key="3">
    <source>
        <dbReference type="ARBA" id="ARBA00023163"/>
    </source>
</evidence>
<accession>A0AB38XNT3</accession>
<evidence type="ECO:0000256" key="2">
    <source>
        <dbReference type="ARBA" id="ARBA00023125"/>
    </source>
</evidence>
<dbReference type="PRINTS" id="PR00598">
    <property type="entry name" value="HTHMARR"/>
</dbReference>
<evidence type="ECO:0000313" key="6">
    <source>
        <dbReference type="EMBL" id="WCE45956.1"/>
    </source>
</evidence>
<keyword evidence="1" id="KW-0805">Transcription regulation</keyword>
<dbReference type="Pfam" id="PF12802">
    <property type="entry name" value="MarR_2"/>
    <property type="match status" value="1"/>
</dbReference>
<feature type="compositionally biased region" description="Basic and acidic residues" evidence="4">
    <location>
        <begin position="9"/>
        <end position="22"/>
    </location>
</feature>
<feature type="region of interest" description="Disordered" evidence="4">
    <location>
        <begin position="1"/>
        <end position="34"/>
    </location>
</feature>
<dbReference type="RefSeq" id="WP_053086216.1">
    <property type="nucleotide sequence ID" value="NZ_CP116394.1"/>
</dbReference>
<dbReference type="PANTHER" id="PTHR42756">
    <property type="entry name" value="TRANSCRIPTIONAL REGULATOR, MARR"/>
    <property type="match status" value="1"/>
</dbReference>
<dbReference type="PROSITE" id="PS50995">
    <property type="entry name" value="HTH_MARR_2"/>
    <property type="match status" value="1"/>
</dbReference>
<gene>
    <name evidence="6" type="ORF">PIG85_09980</name>
</gene>
<dbReference type="SMART" id="SM00347">
    <property type="entry name" value="HTH_MARR"/>
    <property type="match status" value="1"/>
</dbReference>